<evidence type="ECO:0000256" key="2">
    <source>
        <dbReference type="SAM" id="MobiDB-lite"/>
    </source>
</evidence>
<proteinExistence type="predicted"/>
<feature type="transmembrane region" description="Helical" evidence="3">
    <location>
        <begin position="507"/>
        <end position="528"/>
    </location>
</feature>
<dbReference type="AlphaFoldDB" id="A0A1G2S6R1"/>
<protein>
    <submittedName>
        <fullName evidence="4">Uncharacterized protein</fullName>
    </submittedName>
</protein>
<name>A0A1G2S6R1_9BACT</name>
<dbReference type="EMBL" id="MHUT01000021">
    <property type="protein sequence ID" value="OHA80408.1"/>
    <property type="molecule type" value="Genomic_DNA"/>
</dbReference>
<keyword evidence="3" id="KW-1133">Transmembrane helix</keyword>
<evidence type="ECO:0000313" key="5">
    <source>
        <dbReference type="Proteomes" id="UP000179118"/>
    </source>
</evidence>
<accession>A0A1G2S6R1</accession>
<comment type="caution">
    <text evidence="4">The sequence shown here is derived from an EMBL/GenBank/DDBJ whole genome shotgun (WGS) entry which is preliminary data.</text>
</comment>
<keyword evidence="3" id="KW-0472">Membrane</keyword>
<sequence>MENPKPQNSTDYSIGAQLVAASISTQKIKDSVGTANLIKNTDFNNNVTVEQKKNPSKSSRDHKGNGRKADQFDLAEELVEIKRIKDRIQRDLKRFEDDKAIISTEIKEIEARIKEAENLGQSNVVKNWEIRLKKARDILNMVEKTAPTVDPVSNEAVINELHAYRRARHEQTQAALKGDDPKAIGEYNRAQAEAFEASQKIEALINKQSEQNPWSIQNAAQDEGVSLTNKQAIEDQKVWELNPGVAPEIFARDSANETMQREAGTFEEKHTDATMPAELGAQPLSPERAELNEKTMKPDLPPLEFTMEEQPAGMPTGNDWQDEAIRNFESKGGKVLDDGSPVLTEVVSESVVTPQEEATAVSTGPETTGEDSKLEKGPRPVLTAEQIEIFVAKNKETRERILGNFALVESKVETRAEKSGLNKGLLRNVGEAWNTFPTRYKILLTAGMAVSGFGAAFLGATATAGTIAAIGAGIRGASGAGMFVMFEKMLKGRAEKGGAERTGAAEIRDTAIAAALSIFIVGVLPGIVRDYAVDHGMAGKVSGLFGSDTTQTEIPLAPKNILDTGAYIETVKPGDSVWKMAERQLEAHYGEKFTGLSPEKQTYIIDAIKDKVAVYPESYGIAGSDASTLDIGENVDFGGLLANKTFMDEAFSGAQDLSPEEITNIGNYSGEETLEPTQTETPARMVPSEEPTKEPLLTDFTAPEQVIPAEITPQNDVSVEGYTSMMPAEFTPSDPQVLAYANQQVHDHINNMFGSKGFLGLGAEDGMNSINWKDPDVGFGNKTVEQVLNAQPSNFPEDGARHFGIEDYSATEKMKSYLTLAGKETGVMPHRGENVQAYINRAAAINIDRFIKNG</sequence>
<dbReference type="Proteomes" id="UP000179118">
    <property type="component" value="Unassembled WGS sequence"/>
</dbReference>
<evidence type="ECO:0000256" key="1">
    <source>
        <dbReference type="SAM" id="Coils"/>
    </source>
</evidence>
<feature type="region of interest" description="Disordered" evidence="2">
    <location>
        <begin position="43"/>
        <end position="69"/>
    </location>
</feature>
<feature type="coiled-coil region" evidence="1">
    <location>
        <begin position="78"/>
        <end position="145"/>
    </location>
</feature>
<keyword evidence="3" id="KW-0812">Transmembrane</keyword>
<feature type="compositionally biased region" description="Basic and acidic residues" evidence="2">
    <location>
        <begin position="50"/>
        <end position="69"/>
    </location>
</feature>
<gene>
    <name evidence="4" type="ORF">A3D51_01105</name>
</gene>
<evidence type="ECO:0000313" key="4">
    <source>
        <dbReference type="EMBL" id="OHA80408.1"/>
    </source>
</evidence>
<organism evidence="4 5">
    <name type="scientific">Candidatus Yonathbacteria bacterium RIFCSPHIGHO2_02_FULL_44_14</name>
    <dbReference type="NCBI Taxonomy" id="1802724"/>
    <lineage>
        <taxon>Bacteria</taxon>
        <taxon>Candidatus Yonathiibacteriota</taxon>
    </lineage>
</organism>
<evidence type="ECO:0000256" key="3">
    <source>
        <dbReference type="SAM" id="Phobius"/>
    </source>
</evidence>
<feature type="region of interest" description="Disordered" evidence="2">
    <location>
        <begin position="670"/>
        <end position="691"/>
    </location>
</feature>
<keyword evidence="1" id="KW-0175">Coiled coil</keyword>
<feature type="region of interest" description="Disordered" evidence="2">
    <location>
        <begin position="350"/>
        <end position="378"/>
    </location>
</feature>
<reference evidence="4 5" key="1">
    <citation type="journal article" date="2016" name="Nat. Commun.">
        <title>Thousands of microbial genomes shed light on interconnected biogeochemical processes in an aquifer system.</title>
        <authorList>
            <person name="Anantharaman K."/>
            <person name="Brown C.T."/>
            <person name="Hug L.A."/>
            <person name="Sharon I."/>
            <person name="Castelle C.J."/>
            <person name="Probst A.J."/>
            <person name="Thomas B.C."/>
            <person name="Singh A."/>
            <person name="Wilkins M.J."/>
            <person name="Karaoz U."/>
            <person name="Brodie E.L."/>
            <person name="Williams K.H."/>
            <person name="Hubbard S.S."/>
            <person name="Banfield J.F."/>
        </authorList>
    </citation>
    <scope>NUCLEOTIDE SEQUENCE [LARGE SCALE GENOMIC DNA]</scope>
</reference>